<dbReference type="PROSITE" id="PS51257">
    <property type="entry name" value="PROKAR_LIPOPROTEIN"/>
    <property type="match status" value="1"/>
</dbReference>
<evidence type="ECO:0000313" key="13">
    <source>
        <dbReference type="EMBL" id="CUM82916.1"/>
    </source>
</evidence>
<evidence type="ECO:0000256" key="3">
    <source>
        <dbReference type="ARBA" id="ARBA00022630"/>
    </source>
</evidence>
<evidence type="ECO:0000256" key="12">
    <source>
        <dbReference type="RuleBase" id="RU363002"/>
    </source>
</evidence>
<dbReference type="OrthoDB" id="9778595at2"/>
<feature type="binding site" evidence="11">
    <location>
        <position position="313"/>
    </location>
    <ligand>
        <name>Mg(2+)</name>
        <dbReference type="ChEBI" id="CHEBI:18420"/>
    </ligand>
</feature>
<dbReference type="AlphaFoldDB" id="A0A173RYV8"/>
<keyword evidence="12 13" id="KW-0449">Lipoprotein</keyword>
<comment type="subcellular location">
    <subcellularLocation>
        <location evidence="12">Cell inner membrane</location>
        <topology evidence="12">Lipid-anchor</topology>
        <orientation evidence="12">Periplasmic side</orientation>
    </subcellularLocation>
</comment>
<reference evidence="13 14" key="1">
    <citation type="submission" date="2015-09" db="EMBL/GenBank/DDBJ databases">
        <authorList>
            <consortium name="Pathogen Informatics"/>
        </authorList>
    </citation>
    <scope>NUCLEOTIDE SEQUENCE [LARGE SCALE GENOMIC DNA]</scope>
    <source>
        <strain evidence="13 14">2789STDY5834970</strain>
    </source>
</reference>
<keyword evidence="12" id="KW-0732">Signal</keyword>
<evidence type="ECO:0000256" key="9">
    <source>
        <dbReference type="ARBA" id="ARBA00048540"/>
    </source>
</evidence>
<evidence type="ECO:0000256" key="8">
    <source>
        <dbReference type="ARBA" id="ARBA00031306"/>
    </source>
</evidence>
<evidence type="ECO:0000256" key="1">
    <source>
        <dbReference type="ARBA" id="ARBA00011955"/>
    </source>
</evidence>
<feature type="binding site" evidence="11">
    <location>
        <position position="193"/>
    </location>
    <ligand>
        <name>Mg(2+)</name>
        <dbReference type="ChEBI" id="CHEBI:18420"/>
    </ligand>
</feature>
<comment type="similarity">
    <text evidence="10 12">Belongs to the ApbE family.</text>
</comment>
<evidence type="ECO:0000256" key="6">
    <source>
        <dbReference type="ARBA" id="ARBA00022827"/>
    </source>
</evidence>
<keyword evidence="5 10" id="KW-0479">Metal-binding</keyword>
<comment type="cofactor">
    <cofactor evidence="11">
        <name>Mg(2+)</name>
        <dbReference type="ChEBI" id="CHEBI:18420"/>
    </cofactor>
    <cofactor evidence="11">
        <name>Mn(2+)</name>
        <dbReference type="ChEBI" id="CHEBI:29035"/>
    </cofactor>
    <text evidence="11">Magnesium. Can also use manganese.</text>
</comment>
<protein>
    <recommendedName>
        <fullName evidence="2 10">FAD:protein FMN transferase</fullName>
        <ecNumber evidence="1 10">2.7.1.180</ecNumber>
    </recommendedName>
    <alternativeName>
        <fullName evidence="8 10">Flavin transferase</fullName>
    </alternativeName>
</protein>
<evidence type="ECO:0000256" key="11">
    <source>
        <dbReference type="PIRSR" id="PIRSR006268-2"/>
    </source>
</evidence>
<dbReference type="PIRSF" id="PIRSF006268">
    <property type="entry name" value="ApbE"/>
    <property type="match status" value="1"/>
</dbReference>
<evidence type="ECO:0000256" key="10">
    <source>
        <dbReference type="PIRNR" id="PIRNR006268"/>
    </source>
</evidence>
<keyword evidence="12" id="KW-0472">Membrane</keyword>
<feature type="binding site" evidence="11">
    <location>
        <position position="317"/>
    </location>
    <ligand>
        <name>Mg(2+)</name>
        <dbReference type="ChEBI" id="CHEBI:18420"/>
    </ligand>
</feature>
<feature type="signal peptide" evidence="12">
    <location>
        <begin position="1"/>
        <end position="23"/>
    </location>
</feature>
<dbReference type="PANTHER" id="PTHR30040">
    <property type="entry name" value="THIAMINE BIOSYNTHESIS LIPOPROTEIN APBE"/>
    <property type="match status" value="1"/>
</dbReference>
<dbReference type="RefSeq" id="WP_055185367.1">
    <property type="nucleotide sequence ID" value="NZ_CYXN01000003.1"/>
</dbReference>
<keyword evidence="6 10" id="KW-0274">FAD</keyword>
<keyword evidence="12" id="KW-1003">Cell membrane</keyword>
<name>A0A173RYV8_9FIRM</name>
<sequence>MKSRITRITAALLAAVLSLSLLAGCKPKKELTRYTTIFYDVFDTVTQVIAYCESEEEFNTQMQALHQDLIAYNQLYDIYNDYDGVVNVKTINENAGKAPVQVDDRILSMLELARQMYDLTGGKINIAMGSVLGIWHDHREAAEKDASDADNTLPTQEELEAAARHCDINGLVIDEDAKTVYLSDPEMSLDVGSVGKGYAVEMVCRAAEARGLTSALVSVGGNLRAIGTKPDGSQWTGGVENPWNASEVYTNTSSIFGSPINMSDLALVTSGDYQRYFVVNGKRYHHIIDPDTLWPAAYYNGVTVLCPDSGMADCLTTALFCMPLEEGQKLVESLDGVEAMWCTPDKQATTSSGWDSHLKK</sequence>
<keyword evidence="7 10" id="KW-0460">Magnesium</keyword>
<dbReference type="GO" id="GO:0046872">
    <property type="term" value="F:metal ion binding"/>
    <property type="evidence" value="ECO:0007669"/>
    <property type="project" value="UniProtKB-UniRule"/>
</dbReference>
<dbReference type="InterPro" id="IPR024932">
    <property type="entry name" value="ApbE"/>
</dbReference>
<evidence type="ECO:0000256" key="2">
    <source>
        <dbReference type="ARBA" id="ARBA00016337"/>
    </source>
</evidence>
<organism evidence="13 14">
    <name type="scientific">Faecalibacterium prausnitzii</name>
    <dbReference type="NCBI Taxonomy" id="853"/>
    <lineage>
        <taxon>Bacteria</taxon>
        <taxon>Bacillati</taxon>
        <taxon>Bacillota</taxon>
        <taxon>Clostridia</taxon>
        <taxon>Eubacteriales</taxon>
        <taxon>Oscillospiraceae</taxon>
        <taxon>Faecalibacterium</taxon>
    </lineage>
</organism>
<dbReference type="EC" id="2.7.1.180" evidence="1 10"/>
<evidence type="ECO:0000256" key="4">
    <source>
        <dbReference type="ARBA" id="ARBA00022679"/>
    </source>
</evidence>
<dbReference type="Gene3D" id="3.10.520.10">
    <property type="entry name" value="ApbE-like domains"/>
    <property type="match status" value="1"/>
</dbReference>
<evidence type="ECO:0000256" key="5">
    <source>
        <dbReference type="ARBA" id="ARBA00022723"/>
    </source>
</evidence>
<comment type="function">
    <text evidence="12">Flavin transferase that catalyzes the transfer of the FMN moiety of FAD and its covalent binding to the hydroxyl group of a threonine residue in a target flavoprotein.</text>
</comment>
<evidence type="ECO:0000313" key="14">
    <source>
        <dbReference type="Proteomes" id="UP000095649"/>
    </source>
</evidence>
<dbReference type="EMBL" id="CYXN01000003">
    <property type="protein sequence ID" value="CUM82916.1"/>
    <property type="molecule type" value="Genomic_DNA"/>
</dbReference>
<keyword evidence="12" id="KW-0997">Cell inner membrane</keyword>
<comment type="catalytic activity">
    <reaction evidence="9 10 12">
        <text>L-threonyl-[protein] + FAD = FMN-L-threonyl-[protein] + AMP + H(+)</text>
        <dbReference type="Rhea" id="RHEA:36847"/>
        <dbReference type="Rhea" id="RHEA-COMP:11060"/>
        <dbReference type="Rhea" id="RHEA-COMP:11061"/>
        <dbReference type="ChEBI" id="CHEBI:15378"/>
        <dbReference type="ChEBI" id="CHEBI:30013"/>
        <dbReference type="ChEBI" id="CHEBI:57692"/>
        <dbReference type="ChEBI" id="CHEBI:74257"/>
        <dbReference type="ChEBI" id="CHEBI:456215"/>
        <dbReference type="EC" id="2.7.1.180"/>
    </reaction>
</comment>
<dbReference type="Pfam" id="PF02424">
    <property type="entry name" value="ApbE"/>
    <property type="match status" value="1"/>
</dbReference>
<dbReference type="Proteomes" id="UP000095649">
    <property type="component" value="Unassembled WGS sequence"/>
</dbReference>
<accession>A0A173RYV8</accession>
<proteinExistence type="inferred from homology"/>
<dbReference type="SUPFAM" id="SSF143631">
    <property type="entry name" value="ApbE-like"/>
    <property type="match status" value="1"/>
</dbReference>
<keyword evidence="3 10" id="KW-0285">Flavoprotein</keyword>
<dbReference type="GO" id="GO:0016740">
    <property type="term" value="F:transferase activity"/>
    <property type="evidence" value="ECO:0007669"/>
    <property type="project" value="UniProtKB-UniRule"/>
</dbReference>
<evidence type="ECO:0000256" key="7">
    <source>
        <dbReference type="ARBA" id="ARBA00022842"/>
    </source>
</evidence>
<keyword evidence="4 10" id="KW-0808">Transferase</keyword>
<dbReference type="PANTHER" id="PTHR30040:SF2">
    <property type="entry name" value="FAD:PROTEIN FMN TRANSFERASE"/>
    <property type="match status" value="1"/>
</dbReference>
<gene>
    <name evidence="13" type="primary">apbE</name>
    <name evidence="13" type="ORF">ERS852582_00728</name>
</gene>
<dbReference type="InterPro" id="IPR003374">
    <property type="entry name" value="ApbE-like_sf"/>
</dbReference>
<feature type="chain" id="PRO_5039749449" description="FAD:protein FMN transferase" evidence="12">
    <location>
        <begin position="24"/>
        <end position="360"/>
    </location>
</feature>
<dbReference type="GO" id="GO:0005886">
    <property type="term" value="C:plasma membrane"/>
    <property type="evidence" value="ECO:0007669"/>
    <property type="project" value="UniProtKB-SubCell"/>
</dbReference>